<dbReference type="AlphaFoldDB" id="A0A1R4I775"/>
<evidence type="ECO:0000313" key="3">
    <source>
        <dbReference type="Proteomes" id="UP000196778"/>
    </source>
</evidence>
<gene>
    <name evidence="2" type="ORF">FM119_00110</name>
</gene>
<accession>A0A1R4I775</accession>
<feature type="region of interest" description="Disordered" evidence="1">
    <location>
        <begin position="38"/>
        <end position="66"/>
    </location>
</feature>
<name>A0A1R4I775_9MICO</name>
<keyword evidence="3" id="KW-1185">Reference proteome</keyword>
<dbReference type="EMBL" id="FUKR01000002">
    <property type="protein sequence ID" value="SJN15536.1"/>
    <property type="molecule type" value="Genomic_DNA"/>
</dbReference>
<feature type="compositionally biased region" description="Polar residues" evidence="1">
    <location>
        <begin position="43"/>
        <end position="60"/>
    </location>
</feature>
<reference evidence="3" key="1">
    <citation type="submission" date="2017-02" db="EMBL/GenBank/DDBJ databases">
        <authorList>
            <person name="Dridi B."/>
        </authorList>
    </citation>
    <scope>NUCLEOTIDE SEQUENCE [LARGE SCALE GENOMIC DNA]</scope>
    <source>
        <strain evidence="3">EB411</strain>
    </source>
</reference>
<organism evidence="2 3">
    <name type="scientific">Mycetocola reblochoni REB411</name>
    <dbReference type="NCBI Taxonomy" id="1255698"/>
    <lineage>
        <taxon>Bacteria</taxon>
        <taxon>Bacillati</taxon>
        <taxon>Actinomycetota</taxon>
        <taxon>Actinomycetes</taxon>
        <taxon>Micrococcales</taxon>
        <taxon>Microbacteriaceae</taxon>
        <taxon>Mycetocola</taxon>
    </lineage>
</organism>
<dbReference type="Proteomes" id="UP000196778">
    <property type="component" value="Unassembled WGS sequence"/>
</dbReference>
<sequence length="66" mass="6439">MAEVVSLGAEVSVSGAADAVGEGDAVTAGLAEVSVGPAPAQGRTISRPTTVTTAASSRNATSRRLR</sequence>
<protein>
    <submittedName>
        <fullName evidence="2">Uncharacterized protein</fullName>
    </submittedName>
</protein>
<proteinExistence type="predicted"/>
<evidence type="ECO:0000256" key="1">
    <source>
        <dbReference type="SAM" id="MobiDB-lite"/>
    </source>
</evidence>
<evidence type="ECO:0000313" key="2">
    <source>
        <dbReference type="EMBL" id="SJN15536.1"/>
    </source>
</evidence>